<feature type="repeat" description="TPR" evidence="3">
    <location>
        <begin position="46"/>
        <end position="79"/>
    </location>
</feature>
<evidence type="ECO:0000256" key="2">
    <source>
        <dbReference type="ARBA" id="ARBA00022803"/>
    </source>
</evidence>
<feature type="repeat" description="TPR" evidence="3">
    <location>
        <begin position="148"/>
        <end position="181"/>
    </location>
</feature>
<dbReference type="PANTHER" id="PTHR44858:SF1">
    <property type="entry name" value="UDP-N-ACETYLGLUCOSAMINE--PEPTIDE N-ACETYLGLUCOSAMINYLTRANSFERASE SPINDLY-RELATED"/>
    <property type="match status" value="1"/>
</dbReference>
<dbReference type="InterPro" id="IPR011990">
    <property type="entry name" value="TPR-like_helical_dom_sf"/>
</dbReference>
<dbReference type="Pfam" id="PF13181">
    <property type="entry name" value="TPR_8"/>
    <property type="match status" value="3"/>
</dbReference>
<evidence type="ECO:0000256" key="3">
    <source>
        <dbReference type="PROSITE-ProRule" id="PRU00339"/>
    </source>
</evidence>
<reference evidence="5" key="1">
    <citation type="submission" date="2016-04" db="EMBL/GenBank/DDBJ databases">
        <authorList>
            <person name="Chen L."/>
            <person name="Zhuang W."/>
            <person name="Wang G."/>
        </authorList>
    </citation>
    <scope>NUCLEOTIDE SEQUENCE [LARGE SCALE GENOMIC DNA]</scope>
    <source>
        <strain evidence="5">17621</strain>
    </source>
</reference>
<accession>A0A1V9EPC8</accession>
<comment type="caution">
    <text evidence="4">The sequence shown here is derived from an EMBL/GenBank/DDBJ whole genome shotgun (WGS) entry which is preliminary data.</text>
</comment>
<keyword evidence="2 3" id="KW-0802">TPR repeat</keyword>
<keyword evidence="5" id="KW-1185">Reference proteome</keyword>
<dbReference type="InterPro" id="IPR050498">
    <property type="entry name" value="Ycf3"/>
</dbReference>
<dbReference type="SUPFAM" id="SSF48452">
    <property type="entry name" value="TPR-like"/>
    <property type="match status" value="1"/>
</dbReference>
<dbReference type="AlphaFoldDB" id="A0A1V9EPC8"/>
<dbReference type="EMBL" id="LVXG01000018">
    <property type="protein sequence ID" value="OQP48008.1"/>
    <property type="molecule type" value="Genomic_DNA"/>
</dbReference>
<name>A0A1V9EPC8_9BACT</name>
<dbReference type="Proteomes" id="UP000192610">
    <property type="component" value="Unassembled WGS sequence"/>
</dbReference>
<dbReference type="OrthoDB" id="9811837at2"/>
<evidence type="ECO:0000256" key="1">
    <source>
        <dbReference type="ARBA" id="ARBA00022737"/>
    </source>
</evidence>
<dbReference type="Gene3D" id="1.25.40.10">
    <property type="entry name" value="Tetratricopeptide repeat domain"/>
    <property type="match status" value="1"/>
</dbReference>
<keyword evidence="1" id="KW-0677">Repeat</keyword>
<sequence>MKITLPFMLMTLIYSFSYGQTATDLYNSRNYKELIKLEKKADKLTPDELYKVGYAFFQLGNDNKAIECYDKALARGLDSGFVHFYKGLSLCYLKKYDEALKEVEISLTKNPSSQEFMNQKALIYKYQGQEDKALACFEEATKLPNTYGEPFYWVAYIYHGKQNFDKALELYYKALDSVPQQNSYYVEALKSIGQLEYSHTKNYLKSANAYVQAVNFEKDNYELYYKLMKSYNAAKEYAKADSLFGVLKTAFENGKLPKQDMEIKTLAIAQFDWKGQTAVIRRSLIDTKKTLDISYKVFLLSKAGDKVERRFIVEKAIQIEKDGAAYLLCEEDKKTGGHITYPYGWSTDAIPLDDLEKVVKLVLDGKMNAAASSNFGGK</sequence>
<dbReference type="SMART" id="SM00028">
    <property type="entry name" value="TPR"/>
    <property type="match status" value="5"/>
</dbReference>
<dbReference type="PROSITE" id="PS50005">
    <property type="entry name" value="TPR"/>
    <property type="match status" value="2"/>
</dbReference>
<protein>
    <submittedName>
        <fullName evidence="4">Uncharacterized protein</fullName>
    </submittedName>
</protein>
<organism evidence="4 5">
    <name type="scientific">Niastella yeongjuensis</name>
    <dbReference type="NCBI Taxonomy" id="354355"/>
    <lineage>
        <taxon>Bacteria</taxon>
        <taxon>Pseudomonadati</taxon>
        <taxon>Bacteroidota</taxon>
        <taxon>Chitinophagia</taxon>
        <taxon>Chitinophagales</taxon>
        <taxon>Chitinophagaceae</taxon>
        <taxon>Niastella</taxon>
    </lineage>
</organism>
<evidence type="ECO:0000313" key="5">
    <source>
        <dbReference type="Proteomes" id="UP000192610"/>
    </source>
</evidence>
<gene>
    <name evidence="4" type="ORF">A4H97_29655</name>
</gene>
<dbReference type="RefSeq" id="WP_081200541.1">
    <property type="nucleotide sequence ID" value="NZ_FOCZ01000004.1"/>
</dbReference>
<dbReference type="InterPro" id="IPR019734">
    <property type="entry name" value="TPR_rpt"/>
</dbReference>
<dbReference type="PANTHER" id="PTHR44858">
    <property type="entry name" value="TETRATRICOPEPTIDE REPEAT PROTEIN 6"/>
    <property type="match status" value="1"/>
</dbReference>
<evidence type="ECO:0000313" key="4">
    <source>
        <dbReference type="EMBL" id="OQP48008.1"/>
    </source>
</evidence>
<proteinExistence type="predicted"/>
<dbReference type="STRING" id="354355.SAMN05660816_02330"/>